<dbReference type="EC" id="5.4.99.-" evidence="7"/>
<sequence length="312" mass="35118">MRPPKTPRPNNPTPRQPATELAGDGERIQKVLSRAGLGSRREIEQWIADGALRINGQPVKLGDRLRDGDLLTVNGRPVNYARRLEQTPRVLLYHKPTGELVTRRDPEGRPVVFTQLPRMKEGRWIAVGRLDVNTQGLLLVTNHGELANRLMHPSFEMEREYAVRVLGNVSDEMLERLRRGIALEDGPARFETIVEAGGEGANHWYHVTLKEGRNRIVRRLFEALGVTVSRLIRIRYGSIALPPRLKACTFYEMTEKEVADLMTQVGLTPEPAAAPARAPKPSKTALPRQESPERPTRRNGRPQRPGGGRNKF</sequence>
<dbReference type="InterPro" id="IPR018496">
    <property type="entry name" value="PsdUridine_synth_RsuA/RluB_CS"/>
</dbReference>
<dbReference type="PANTHER" id="PTHR47683:SF3">
    <property type="entry name" value="RIBOSOMAL LARGE SUBUNIT PSEUDOURIDINE SYNTHASE B"/>
    <property type="match status" value="1"/>
</dbReference>
<evidence type="ECO:0000256" key="6">
    <source>
        <dbReference type="PROSITE-ProRule" id="PRU00182"/>
    </source>
</evidence>
<feature type="compositionally biased region" description="Pro residues" evidence="8">
    <location>
        <begin position="1"/>
        <end position="15"/>
    </location>
</feature>
<dbReference type="PANTHER" id="PTHR47683">
    <property type="entry name" value="PSEUDOURIDINE SYNTHASE FAMILY PROTEIN-RELATED"/>
    <property type="match status" value="1"/>
</dbReference>
<evidence type="ECO:0000313" key="10">
    <source>
        <dbReference type="EMBL" id="BBL70319.1"/>
    </source>
</evidence>
<dbReference type="NCBIfam" id="NF007976">
    <property type="entry name" value="PRK10700.1"/>
    <property type="match status" value="1"/>
</dbReference>
<reference evidence="10" key="1">
    <citation type="submission" date="2019-06" db="EMBL/GenBank/DDBJ databases">
        <title>Complete genome sequence of Methylogaea oryzae strain JCM16910.</title>
        <authorList>
            <person name="Asakawa S."/>
        </authorList>
    </citation>
    <scope>NUCLEOTIDE SEQUENCE</scope>
    <source>
        <strain evidence="10">E10</strain>
    </source>
</reference>
<dbReference type="InterPro" id="IPR050343">
    <property type="entry name" value="RsuA_PseudoU_synthase"/>
</dbReference>
<name>A0A8D5AJ21_9GAMM</name>
<evidence type="ECO:0000256" key="1">
    <source>
        <dbReference type="ARBA" id="ARBA00008348"/>
    </source>
</evidence>
<dbReference type="GO" id="GO:0005829">
    <property type="term" value="C:cytosol"/>
    <property type="evidence" value="ECO:0007669"/>
    <property type="project" value="UniProtKB-ARBA"/>
</dbReference>
<dbReference type="CDD" id="cd02556">
    <property type="entry name" value="PseudoU_synth_RluB"/>
    <property type="match status" value="1"/>
</dbReference>
<dbReference type="InterPro" id="IPR006145">
    <property type="entry name" value="PsdUridine_synth_RsuA/RluA"/>
</dbReference>
<organism evidence="10 11">
    <name type="scientific">Methylogaea oryzae</name>
    <dbReference type="NCBI Taxonomy" id="1295382"/>
    <lineage>
        <taxon>Bacteria</taxon>
        <taxon>Pseudomonadati</taxon>
        <taxon>Pseudomonadota</taxon>
        <taxon>Gammaproteobacteria</taxon>
        <taxon>Methylococcales</taxon>
        <taxon>Methylococcaceae</taxon>
        <taxon>Methylogaea</taxon>
    </lineage>
</organism>
<evidence type="ECO:0000256" key="2">
    <source>
        <dbReference type="ARBA" id="ARBA00022884"/>
    </source>
</evidence>
<comment type="catalytic activity">
    <reaction evidence="4">
        <text>uridine(2605) in 23S rRNA = pseudouridine(2605) in 23S rRNA</text>
        <dbReference type="Rhea" id="RHEA:42520"/>
        <dbReference type="Rhea" id="RHEA-COMP:10095"/>
        <dbReference type="Rhea" id="RHEA-COMP:10096"/>
        <dbReference type="ChEBI" id="CHEBI:65314"/>
        <dbReference type="ChEBI" id="CHEBI:65315"/>
        <dbReference type="EC" id="5.4.99.22"/>
    </reaction>
</comment>
<dbReference type="InterPro" id="IPR000748">
    <property type="entry name" value="PsdUridine_synth_RsuA/RluB/E/F"/>
</dbReference>
<evidence type="ECO:0000256" key="5">
    <source>
        <dbReference type="ARBA" id="ARBA00037383"/>
    </source>
</evidence>
<keyword evidence="11" id="KW-1185">Reference proteome</keyword>
<evidence type="ECO:0000256" key="8">
    <source>
        <dbReference type="SAM" id="MobiDB-lite"/>
    </source>
</evidence>
<dbReference type="Proteomes" id="UP000824988">
    <property type="component" value="Chromosome"/>
</dbReference>
<accession>A0A8D5AJ21</accession>
<dbReference type="FunFam" id="3.30.70.1560:FF:000001">
    <property type="entry name" value="Pseudouridine synthase"/>
    <property type="match status" value="1"/>
</dbReference>
<dbReference type="SMART" id="SM00363">
    <property type="entry name" value="S4"/>
    <property type="match status" value="1"/>
</dbReference>
<dbReference type="NCBIfam" id="TIGR00093">
    <property type="entry name" value="pseudouridine synthase"/>
    <property type="match status" value="1"/>
</dbReference>
<feature type="domain" description="RNA-binding S4" evidence="9">
    <location>
        <begin position="26"/>
        <end position="82"/>
    </location>
</feature>
<evidence type="ECO:0000259" key="9">
    <source>
        <dbReference type="SMART" id="SM00363"/>
    </source>
</evidence>
<keyword evidence="3 7" id="KW-0413">Isomerase</keyword>
<gene>
    <name evidence="10" type="ORF">MoryE10_09250</name>
</gene>
<dbReference type="CDD" id="cd00165">
    <property type="entry name" value="S4"/>
    <property type="match status" value="1"/>
</dbReference>
<feature type="region of interest" description="Disordered" evidence="8">
    <location>
        <begin position="1"/>
        <end position="24"/>
    </location>
</feature>
<dbReference type="Pfam" id="PF01479">
    <property type="entry name" value="S4"/>
    <property type="match status" value="1"/>
</dbReference>
<dbReference type="FunFam" id="3.10.290.10:FF:000003">
    <property type="entry name" value="Pseudouridine synthase"/>
    <property type="match status" value="1"/>
</dbReference>
<dbReference type="GO" id="GO:0160139">
    <property type="term" value="F:23S rRNA pseudouridine(2605) synthase activity"/>
    <property type="evidence" value="ECO:0007669"/>
    <property type="project" value="UniProtKB-EC"/>
</dbReference>
<evidence type="ECO:0000256" key="7">
    <source>
        <dbReference type="RuleBase" id="RU003887"/>
    </source>
</evidence>
<feature type="region of interest" description="Disordered" evidence="8">
    <location>
        <begin position="268"/>
        <end position="312"/>
    </location>
</feature>
<dbReference type="AlphaFoldDB" id="A0A8D5AJ21"/>
<dbReference type="EMBL" id="AP019782">
    <property type="protein sequence ID" value="BBL70319.1"/>
    <property type="molecule type" value="Genomic_DNA"/>
</dbReference>
<keyword evidence="2 6" id="KW-0694">RNA-binding</keyword>
<protein>
    <recommendedName>
        <fullName evidence="7">Pseudouridine synthase</fullName>
        <ecNumber evidence="7">5.4.99.-</ecNumber>
    </recommendedName>
</protein>
<dbReference type="RefSeq" id="WP_221048357.1">
    <property type="nucleotide sequence ID" value="NZ_AP019782.1"/>
</dbReference>
<feature type="compositionally biased region" description="Low complexity" evidence="8">
    <location>
        <begin position="269"/>
        <end position="281"/>
    </location>
</feature>
<evidence type="ECO:0000256" key="4">
    <source>
        <dbReference type="ARBA" id="ARBA00036944"/>
    </source>
</evidence>
<dbReference type="GO" id="GO:0000455">
    <property type="term" value="P:enzyme-directed rRNA pseudouridine synthesis"/>
    <property type="evidence" value="ECO:0007669"/>
    <property type="project" value="UniProtKB-ARBA"/>
</dbReference>
<comment type="function">
    <text evidence="5">Responsible for synthesis of pseudouridine from uracil-2605 in 23S ribosomal RNA.</text>
</comment>
<evidence type="ECO:0000256" key="3">
    <source>
        <dbReference type="ARBA" id="ARBA00023235"/>
    </source>
</evidence>
<dbReference type="PROSITE" id="PS01149">
    <property type="entry name" value="PSI_RSU"/>
    <property type="match status" value="1"/>
</dbReference>
<comment type="similarity">
    <text evidence="1 7">Belongs to the pseudouridine synthase RsuA family.</text>
</comment>
<dbReference type="InterPro" id="IPR002942">
    <property type="entry name" value="S4_RNA-bd"/>
</dbReference>
<evidence type="ECO:0000313" key="11">
    <source>
        <dbReference type="Proteomes" id="UP000824988"/>
    </source>
</evidence>
<dbReference type="PROSITE" id="PS50889">
    <property type="entry name" value="S4"/>
    <property type="match status" value="1"/>
</dbReference>
<proteinExistence type="inferred from homology"/>
<dbReference type="GO" id="GO:0003723">
    <property type="term" value="F:RNA binding"/>
    <property type="evidence" value="ECO:0007669"/>
    <property type="project" value="UniProtKB-KW"/>
</dbReference>
<dbReference type="Pfam" id="PF00849">
    <property type="entry name" value="PseudoU_synth_2"/>
    <property type="match status" value="1"/>
</dbReference>
<dbReference type="KEGG" id="moz:MoryE10_09250"/>